<dbReference type="VEuPathDB" id="FungiDB:CPSG_07879"/>
<dbReference type="AlphaFoldDB" id="E9DE88"/>
<feature type="compositionally biased region" description="Basic and acidic residues" evidence="1">
    <location>
        <begin position="25"/>
        <end position="39"/>
    </location>
</feature>
<keyword evidence="3" id="KW-1185">Reference proteome</keyword>
<proteinExistence type="predicted"/>
<evidence type="ECO:0000256" key="1">
    <source>
        <dbReference type="SAM" id="MobiDB-lite"/>
    </source>
</evidence>
<dbReference type="Proteomes" id="UP000002497">
    <property type="component" value="Unassembled WGS sequence"/>
</dbReference>
<feature type="region of interest" description="Disordered" evidence="1">
    <location>
        <begin position="1"/>
        <end position="39"/>
    </location>
</feature>
<evidence type="ECO:0000313" key="3">
    <source>
        <dbReference type="Proteomes" id="UP000002497"/>
    </source>
</evidence>
<gene>
    <name evidence="2" type="ORF">CPSG_07879</name>
</gene>
<reference evidence="3" key="1">
    <citation type="journal article" date="2010" name="Genome Res.">
        <title>Population genomic sequencing of Coccidioides fungi reveals recent hybridization and transposon control.</title>
        <authorList>
            <person name="Neafsey D.E."/>
            <person name="Barker B.M."/>
            <person name="Sharpton T.J."/>
            <person name="Stajich J.E."/>
            <person name="Park D.J."/>
            <person name="Whiston E."/>
            <person name="Hung C.-Y."/>
            <person name="McMahan C."/>
            <person name="White J."/>
            <person name="Sykes S."/>
            <person name="Heiman D."/>
            <person name="Young S."/>
            <person name="Zeng Q."/>
            <person name="Abouelleil A."/>
            <person name="Aftuck L."/>
            <person name="Bessette D."/>
            <person name="Brown A."/>
            <person name="FitzGerald M."/>
            <person name="Lui A."/>
            <person name="Macdonald J.P."/>
            <person name="Priest M."/>
            <person name="Orbach M.J."/>
            <person name="Galgiani J.N."/>
            <person name="Kirkland T.N."/>
            <person name="Cole G.T."/>
            <person name="Birren B.W."/>
            <person name="Henn M.R."/>
            <person name="Taylor J.W."/>
            <person name="Rounsley S.D."/>
        </authorList>
    </citation>
    <scope>NUCLEOTIDE SEQUENCE [LARGE SCALE GENOMIC DNA]</scope>
    <source>
        <strain evidence="3">RMSCC 757 / Silveira</strain>
    </source>
</reference>
<feature type="compositionally biased region" description="Polar residues" evidence="1">
    <location>
        <begin position="1"/>
        <end position="16"/>
    </location>
</feature>
<feature type="region of interest" description="Disordered" evidence="1">
    <location>
        <begin position="89"/>
        <end position="117"/>
    </location>
</feature>
<sequence>MPKTVTGNQATLNPNNVGLAAEQDSASRDPSELSERYEQSDQCACKANLRSQREIARSTASIAFALRWVVALTAKADAHPSSAIASFGKTAMTTRPSSHETFHRKAPALNPPTLSPPKYPQGIVEALSRCFGIP</sequence>
<organism evidence="3">
    <name type="scientific">Coccidioides posadasii (strain RMSCC 757 / Silveira)</name>
    <name type="common">Valley fever fungus</name>
    <dbReference type="NCBI Taxonomy" id="443226"/>
    <lineage>
        <taxon>Eukaryota</taxon>
        <taxon>Fungi</taxon>
        <taxon>Dikarya</taxon>
        <taxon>Ascomycota</taxon>
        <taxon>Pezizomycotina</taxon>
        <taxon>Eurotiomycetes</taxon>
        <taxon>Eurotiomycetidae</taxon>
        <taxon>Onygenales</taxon>
        <taxon>Onygenaceae</taxon>
        <taxon>Coccidioides</taxon>
    </lineage>
</organism>
<dbReference type="EMBL" id="GL636501">
    <property type="protein sequence ID" value="EFW15442.1"/>
    <property type="molecule type" value="Genomic_DNA"/>
</dbReference>
<dbReference type="HOGENOM" id="CLU_1896015_0_0_1"/>
<protein>
    <submittedName>
        <fullName evidence="2">Predicted protein</fullName>
    </submittedName>
</protein>
<accession>E9DE88</accession>
<name>E9DE88_COCPS</name>
<reference evidence="3" key="2">
    <citation type="submission" date="2010-03" db="EMBL/GenBank/DDBJ databases">
        <title>The genome sequence of Coccidioides posadasii strain Silveira.</title>
        <authorList>
            <consortium name="The Broad Institute Genome Sequencing Center for Infectious Disease"/>
            <person name="Neafsey D."/>
            <person name="Orbach M."/>
            <person name="Henn M.R."/>
            <person name="Cole G.T."/>
            <person name="Galgiani J."/>
            <person name="Gardner M.J."/>
            <person name="Kirkland T.N."/>
            <person name="Taylor J.W."/>
            <person name="Young S.K."/>
            <person name="Zeng Q."/>
            <person name="Koehrsen M."/>
            <person name="Alvarado L."/>
            <person name="Berlin A."/>
            <person name="Borenstein D."/>
            <person name="Chapman S.B."/>
            <person name="Chen Z."/>
            <person name="Engels R."/>
            <person name="Freedman E."/>
            <person name="Gellesch M."/>
            <person name="Goldberg J."/>
            <person name="Griggs A."/>
            <person name="Gujja S."/>
            <person name="Heilman E."/>
            <person name="Heiman D."/>
            <person name="Howarth C."/>
            <person name="Jen D."/>
            <person name="Larson L."/>
            <person name="Mehta T."/>
            <person name="Neiman D."/>
            <person name="Park D."/>
            <person name="Pearson M."/>
            <person name="Richards J."/>
            <person name="Roberts A."/>
            <person name="Saif S."/>
            <person name="Shea T."/>
            <person name="Shenoy N."/>
            <person name="Sisk P."/>
            <person name="Stolte C."/>
            <person name="Sykes S."/>
            <person name="Walk T."/>
            <person name="White J."/>
            <person name="Yandava C."/>
            <person name="Haas B."/>
            <person name="Nusbaum C."/>
            <person name="Birren B."/>
        </authorList>
    </citation>
    <scope>NUCLEOTIDE SEQUENCE [LARGE SCALE GENOMIC DNA]</scope>
    <source>
        <strain evidence="3">RMSCC 757 / Silveira</strain>
    </source>
</reference>
<evidence type="ECO:0000313" key="2">
    <source>
        <dbReference type="EMBL" id="EFW15442.1"/>
    </source>
</evidence>